<keyword evidence="4" id="KW-0472">Membrane</keyword>
<dbReference type="InterPro" id="IPR058792">
    <property type="entry name" value="Beta-barrel_RND_2"/>
</dbReference>
<evidence type="ECO:0000313" key="7">
    <source>
        <dbReference type="EMBL" id="MBB1126365.1"/>
    </source>
</evidence>
<dbReference type="InterPro" id="IPR050465">
    <property type="entry name" value="UPF0194_transport"/>
</dbReference>
<dbReference type="AlphaFoldDB" id="A0A839HBH6"/>
<dbReference type="Gene3D" id="2.40.50.100">
    <property type="match status" value="1"/>
</dbReference>
<dbReference type="EMBL" id="JABVCQ010000017">
    <property type="protein sequence ID" value="MBB1126365.1"/>
    <property type="molecule type" value="Genomic_DNA"/>
</dbReference>
<feature type="coiled-coil region" evidence="3">
    <location>
        <begin position="109"/>
        <end position="186"/>
    </location>
</feature>
<protein>
    <submittedName>
        <fullName evidence="7">Efflux RND transporter periplasmic adaptor subunit</fullName>
    </submittedName>
</protein>
<dbReference type="Gene3D" id="1.10.287.470">
    <property type="entry name" value="Helix hairpin bin"/>
    <property type="match status" value="2"/>
</dbReference>
<feature type="domain" description="YbhG-like alpha-helical hairpin" evidence="5">
    <location>
        <begin position="95"/>
        <end position="215"/>
    </location>
</feature>
<dbReference type="InterPro" id="IPR059052">
    <property type="entry name" value="HH_YbhG-like"/>
</dbReference>
<name>A0A839HBH6_9GAMM</name>
<keyword evidence="8" id="KW-1185">Reference proteome</keyword>
<evidence type="ECO:0000313" key="8">
    <source>
        <dbReference type="Proteomes" id="UP000548632"/>
    </source>
</evidence>
<evidence type="ECO:0000259" key="5">
    <source>
        <dbReference type="Pfam" id="PF25881"/>
    </source>
</evidence>
<dbReference type="Gene3D" id="2.40.30.170">
    <property type="match status" value="1"/>
</dbReference>
<feature type="domain" description="CusB-like beta-barrel" evidence="6">
    <location>
        <begin position="263"/>
        <end position="300"/>
    </location>
</feature>
<feature type="transmembrane region" description="Helical" evidence="4">
    <location>
        <begin position="6"/>
        <end position="26"/>
    </location>
</feature>
<dbReference type="GO" id="GO:0030313">
    <property type="term" value="C:cell envelope"/>
    <property type="evidence" value="ECO:0007669"/>
    <property type="project" value="UniProtKB-SubCell"/>
</dbReference>
<gene>
    <name evidence="7" type="ORF">HUK38_08975</name>
</gene>
<evidence type="ECO:0000256" key="2">
    <source>
        <dbReference type="ARBA" id="ARBA00023054"/>
    </source>
</evidence>
<dbReference type="RefSeq" id="WP_182583990.1">
    <property type="nucleotide sequence ID" value="NZ_JABVCQ010000017.1"/>
</dbReference>
<reference evidence="7 8" key="1">
    <citation type="journal article" date="2020" name="Arch. Microbiol.">
        <title>The genome sequence of the giant phototrophic gammaproteobacterium Thiospirillum jenense gives insight into its physiological properties and phylogenetic relationships.</title>
        <authorList>
            <person name="Imhoff J.F."/>
            <person name="Meyer T.E."/>
            <person name="Kyndt J.A."/>
        </authorList>
    </citation>
    <scope>NUCLEOTIDE SEQUENCE [LARGE SCALE GENOMIC DNA]</scope>
    <source>
        <strain evidence="7 8">DSM 216</strain>
    </source>
</reference>
<comment type="subcellular location">
    <subcellularLocation>
        <location evidence="1">Cell envelope</location>
    </subcellularLocation>
</comment>
<accession>A0A839HBH6</accession>
<keyword evidence="2 3" id="KW-0175">Coiled coil</keyword>
<dbReference type="SUPFAM" id="SSF111369">
    <property type="entry name" value="HlyD-like secretion proteins"/>
    <property type="match status" value="2"/>
</dbReference>
<dbReference type="Pfam" id="PF25881">
    <property type="entry name" value="HH_YBHG"/>
    <property type="match status" value="1"/>
</dbReference>
<dbReference type="Proteomes" id="UP000548632">
    <property type="component" value="Unassembled WGS sequence"/>
</dbReference>
<organism evidence="7 8">
    <name type="scientific">Thiospirillum jenense</name>
    <dbReference type="NCBI Taxonomy" id="1653858"/>
    <lineage>
        <taxon>Bacteria</taxon>
        <taxon>Pseudomonadati</taxon>
        <taxon>Pseudomonadota</taxon>
        <taxon>Gammaproteobacteria</taxon>
        <taxon>Chromatiales</taxon>
        <taxon>Chromatiaceae</taxon>
        <taxon>Thiospirillum</taxon>
    </lineage>
</organism>
<sequence>MTHHHWPGHLLIFVLGFATTATWLMLQPAGQQLHAQSTGIKLTAIPRTRVAALGRVEPRSEEMSIAAAMTGRLATVAVEEGESIVIGQVLATLENADHFARLQTAQAALAAARAQLDRVLNGARQAERDQAKAEVGEAKAVVELAQLELARQQSLEQRRLGSRQDLDRARSEYQVATARLTRARLQHELLESPPRADERAAAAAEVAVAESRLNEMRAVFEKSFVRSPINGVVLRKLRHPGEQVSELGDTPIVVIGDTSVLRVRAEVDEADIALVRTNQTVDIRADAFPGRSFRGQVSRIGNRMGRKAVRNELPEEHVDTRVLEVLIDLETNAPLPVGLRVDVYFALDNNP</sequence>
<evidence type="ECO:0000256" key="3">
    <source>
        <dbReference type="SAM" id="Coils"/>
    </source>
</evidence>
<keyword evidence="4" id="KW-0812">Transmembrane</keyword>
<dbReference type="Pfam" id="PF25954">
    <property type="entry name" value="Beta-barrel_RND_2"/>
    <property type="match status" value="1"/>
</dbReference>
<dbReference type="PANTHER" id="PTHR32347">
    <property type="entry name" value="EFFLUX SYSTEM COMPONENT YKNX-RELATED"/>
    <property type="match status" value="1"/>
</dbReference>
<evidence type="ECO:0000256" key="4">
    <source>
        <dbReference type="SAM" id="Phobius"/>
    </source>
</evidence>
<evidence type="ECO:0000256" key="1">
    <source>
        <dbReference type="ARBA" id="ARBA00004196"/>
    </source>
</evidence>
<comment type="caution">
    <text evidence="7">The sequence shown here is derived from an EMBL/GenBank/DDBJ whole genome shotgun (WGS) entry which is preliminary data.</text>
</comment>
<keyword evidence="4" id="KW-1133">Transmembrane helix</keyword>
<evidence type="ECO:0000259" key="6">
    <source>
        <dbReference type="Pfam" id="PF25954"/>
    </source>
</evidence>
<proteinExistence type="predicted"/>